<dbReference type="Proteomes" id="UP000572268">
    <property type="component" value="Unassembled WGS sequence"/>
</dbReference>
<evidence type="ECO:0000313" key="4">
    <source>
        <dbReference type="Proteomes" id="UP000572268"/>
    </source>
</evidence>
<evidence type="ECO:0000313" key="3">
    <source>
        <dbReference type="EMBL" id="KAF4674868.1"/>
    </source>
</evidence>
<dbReference type="AlphaFoldDB" id="A0A7J6MTD8"/>
<feature type="region of interest" description="Disordered" evidence="2">
    <location>
        <begin position="216"/>
        <end position="246"/>
    </location>
</feature>
<evidence type="ECO:0000256" key="1">
    <source>
        <dbReference type="SAM" id="Coils"/>
    </source>
</evidence>
<sequence length="262" mass="30092">MSKRLVMAPSPGTGLFMTNVSGKAPELVVDESTTVTGSKILVEELTTTKQLLTLAQRRCSRLEVEKQEHLREVEVLTKRATTAEAKYDQIRMACERADHQYDGLCSDHAQLKADLEAQAAERSMLERRYLQAKAERDQLRNESDEYKAKERQWKNEIMKLVEENLQEKMTGLREQLEQVEQQRDTLVGEGRKLIAEYEKESEHRLRLEKEVSVLTKAKQAMSSPVRSRADKQPAGGSKHKPQFYRGFSTEKAEEIEAVRALW</sequence>
<name>A0A7J6MTD8_PEROL</name>
<evidence type="ECO:0000256" key="2">
    <source>
        <dbReference type="SAM" id="MobiDB-lite"/>
    </source>
</evidence>
<comment type="caution">
    <text evidence="3">The sequence shown here is derived from an EMBL/GenBank/DDBJ whole genome shotgun (WGS) entry which is preliminary data.</text>
</comment>
<protein>
    <submittedName>
        <fullName evidence="3">Uncharacterized protein</fullName>
    </submittedName>
</protein>
<proteinExistence type="predicted"/>
<accession>A0A7J6MTD8</accession>
<organism evidence="3 4">
    <name type="scientific">Perkinsus olseni</name>
    <name type="common">Perkinsus atlanticus</name>
    <dbReference type="NCBI Taxonomy" id="32597"/>
    <lineage>
        <taxon>Eukaryota</taxon>
        <taxon>Sar</taxon>
        <taxon>Alveolata</taxon>
        <taxon>Perkinsozoa</taxon>
        <taxon>Perkinsea</taxon>
        <taxon>Perkinsida</taxon>
        <taxon>Perkinsidae</taxon>
        <taxon>Perkinsus</taxon>
    </lineage>
</organism>
<gene>
    <name evidence="3" type="ORF">FOL46_003609</name>
</gene>
<keyword evidence="1" id="KW-0175">Coiled coil</keyword>
<reference evidence="3 4" key="1">
    <citation type="submission" date="2020-04" db="EMBL/GenBank/DDBJ databases">
        <title>Perkinsus olseni comparative genomics.</title>
        <authorList>
            <person name="Bogema D.R."/>
        </authorList>
    </citation>
    <scope>NUCLEOTIDE SEQUENCE [LARGE SCALE GENOMIC DNA]</scope>
    <source>
        <strain evidence="3">ATCC PRA-31</strain>
    </source>
</reference>
<feature type="coiled-coil region" evidence="1">
    <location>
        <begin position="52"/>
        <end position="189"/>
    </location>
</feature>
<dbReference type="EMBL" id="JABANN010000023">
    <property type="protein sequence ID" value="KAF4674868.1"/>
    <property type="molecule type" value="Genomic_DNA"/>
</dbReference>